<dbReference type="EMBL" id="ABIC01000053">
    <property type="protein sequence ID" value="EDP99069.1"/>
    <property type="molecule type" value="Genomic_DNA"/>
</dbReference>
<dbReference type="STRING" id="314608.KT99_10563"/>
<gene>
    <name evidence="1" type="ORF">KT99_10563</name>
</gene>
<accession>A9DI93</accession>
<keyword evidence="2" id="KW-1185">Reference proteome</keyword>
<dbReference type="Proteomes" id="UP000005839">
    <property type="component" value="Unassembled WGS sequence"/>
</dbReference>
<sequence length="39" mass="4568">MIIAETDRLILRQFEAKDIHTLFLLNSIPEILTYIPVNL</sequence>
<reference evidence="1 2" key="1">
    <citation type="submission" date="2007-10" db="EMBL/GenBank/DDBJ databases">
        <authorList>
            <person name="Yayanos A."/>
            <person name="Ferriera S."/>
            <person name="Johnson J."/>
            <person name="Kravitz S."/>
            <person name="Halpern A."/>
            <person name="Remington K."/>
            <person name="Beeson K."/>
            <person name="Tran B."/>
            <person name="Rogers Y.-H."/>
            <person name="Friedman R."/>
            <person name="Venter J.C."/>
        </authorList>
    </citation>
    <scope>NUCLEOTIDE SEQUENCE [LARGE SCALE GENOMIC DNA]</scope>
    <source>
        <strain evidence="1 2">KT99</strain>
    </source>
</reference>
<organism evidence="1 2">
    <name type="scientific">Shewanella benthica KT99</name>
    <dbReference type="NCBI Taxonomy" id="314608"/>
    <lineage>
        <taxon>Bacteria</taxon>
        <taxon>Pseudomonadati</taxon>
        <taxon>Pseudomonadota</taxon>
        <taxon>Gammaproteobacteria</taxon>
        <taxon>Alteromonadales</taxon>
        <taxon>Shewanellaceae</taxon>
        <taxon>Shewanella</taxon>
    </lineage>
</organism>
<comment type="caution">
    <text evidence="1">The sequence shown here is derived from an EMBL/GenBank/DDBJ whole genome shotgun (WGS) entry which is preliminary data.</text>
</comment>
<evidence type="ECO:0000313" key="2">
    <source>
        <dbReference type="Proteomes" id="UP000005839"/>
    </source>
</evidence>
<dbReference type="AlphaFoldDB" id="A9DI93"/>
<name>A9DI93_9GAMM</name>
<proteinExistence type="predicted"/>
<evidence type="ECO:0000313" key="1">
    <source>
        <dbReference type="EMBL" id="EDP99069.1"/>
    </source>
</evidence>
<protein>
    <submittedName>
        <fullName evidence="1">Uncharacterized protein</fullName>
    </submittedName>
</protein>